<accession>A0A3M0G1C6</accession>
<dbReference type="PANTHER" id="PTHR16026">
    <property type="entry name" value="CARTILAGE ACIDIC PROTEIN 1"/>
    <property type="match status" value="1"/>
</dbReference>
<evidence type="ECO:0000313" key="4">
    <source>
        <dbReference type="Proteomes" id="UP000281985"/>
    </source>
</evidence>
<dbReference type="InterPro" id="IPR013517">
    <property type="entry name" value="FG-GAP"/>
</dbReference>
<comment type="caution">
    <text evidence="3">The sequence shown here is derived from an EMBL/GenBank/DDBJ whole genome shotgun (WGS) entry which is preliminary data.</text>
</comment>
<evidence type="ECO:0000313" key="3">
    <source>
        <dbReference type="EMBL" id="RMB58565.1"/>
    </source>
</evidence>
<dbReference type="SUPFAM" id="SSF69318">
    <property type="entry name" value="Integrin alpha N-terminal domain"/>
    <property type="match status" value="3"/>
</dbReference>
<gene>
    <name evidence="3" type="ORF">EAX61_09700</name>
</gene>
<dbReference type="InterPro" id="IPR011519">
    <property type="entry name" value="UnbV_ASPIC"/>
</dbReference>
<name>A0A3M0G1C6_9FLAO</name>
<dbReference type="OrthoDB" id="9816120at2"/>
<dbReference type="Pfam" id="PF13517">
    <property type="entry name" value="FG-GAP_3"/>
    <property type="match status" value="5"/>
</dbReference>
<evidence type="ECO:0000256" key="1">
    <source>
        <dbReference type="ARBA" id="ARBA00022729"/>
    </source>
</evidence>
<dbReference type="InterPro" id="IPR028994">
    <property type="entry name" value="Integrin_alpha_N"/>
</dbReference>
<dbReference type="Gene3D" id="2.130.10.130">
    <property type="entry name" value="Integrin alpha, N-terminal"/>
    <property type="match status" value="3"/>
</dbReference>
<sequence>MIRRLTIGLILIAFWSCDKEPELFTNPSAQETGLDFVNTLTESDDLNILDYLYFYNGGGVAVGDINNDDLPDIYLSGNQVKNKLYLNKGNLKFEDITATAGVAGNSDWNTGTIMGDVNNDGLLDIYVCAVVGINGFGGHNELFINNGDNTFTESAGKYGLDFDTYSSSGAFLDYDGDGDLDLYLLNHAVHTQDSFGKADLRYTRNYETGDRLMRNDGGTFTDVSEEAGIIGGINSYGLGVAIADFNQDGRPDIYVGNDFHEDDYYYLNQGKDSTGVVRFRESLKDHFGHTSRFSMGNDVADINHDGWPDMISLDMLAEDEKVLKASEGDDPIQTLKLRTERYGYHYQFTRNMLYVNQQGYDYQETALLSGVSATDWSWSALFADFNQDAQQDLFISNGIPKRPNDLDYINFVSSDQIQNKISNTKLMDQKAIDLMPRGNAHNYVFEGTSSLKFNDKSKAWIKNDTLISGATALSDLDNDGDIDIVVNNLNSPVAVYVNKTNEQANYLKIKPKYSDRNPFGIGTKVISYHKGIKQYKELYTARGFQASSEPLIHFGYGNDNTVDSLRVIWPDGTTQLLKSVATNQTLKIKPENNKQFDYTTLKPEHSALFEKVDGNLGLNFKHEEDDYLDYNRQKLIPYQISDRGPAVAVGDLNGDGKEDIFFGSSKFKDSQVYVQQDSIGEGGAFAKAYKSSLATNNVTEDVVATIADFNGNGKNELFLGTGGGDFYNRAKALKDVYFSVQDSTLVAQQLPEMFENASVIAPYDYDSDGDIDVFIGNQAVTNDFGAMPTSYLLENDKGQFMIADASDLSNLGMVTDAIWNDFDNDGTKDLIVVGEWMAPQFYKNTNGKLTRVNLTKEKLKGLWQAIVPFDIDGDGDTDYILGNWGENSKFTASEDVPLRMYYKDFDDNGQTETVVATQKNGKYHPLEDFNNLSSQMVSLRKKFNTYSSFAGKSVEEIFESKELKDAQILDVETLKSGFLRNDNGAFTFMPFGLEMQVSPIMAFCTFDFDGDGKDEVLAGGNYFGVKPYHGRFDSFSGALINTETDIISGHRLGLDFAQKSLRHLNIINVKKQPYLLATFNNDSSQVYRLKK</sequence>
<reference evidence="3 4" key="1">
    <citation type="submission" date="2018-10" db="EMBL/GenBank/DDBJ databases">
        <title>Dokdonia luteus sp. nov., isolated from sea water.</title>
        <authorList>
            <person name="Zhou L.Y."/>
            <person name="Du Z.J."/>
        </authorList>
    </citation>
    <scope>NUCLEOTIDE SEQUENCE [LARGE SCALE GENOMIC DNA]</scope>
    <source>
        <strain evidence="3 4">SH27</strain>
    </source>
</reference>
<organism evidence="3 4">
    <name type="scientific">Dokdonia sinensis</name>
    <dbReference type="NCBI Taxonomy" id="2479847"/>
    <lineage>
        <taxon>Bacteria</taxon>
        <taxon>Pseudomonadati</taxon>
        <taxon>Bacteroidota</taxon>
        <taxon>Flavobacteriia</taxon>
        <taxon>Flavobacteriales</taxon>
        <taxon>Flavobacteriaceae</taxon>
        <taxon>Dokdonia</taxon>
    </lineage>
</organism>
<dbReference type="RefSeq" id="WP_121917489.1">
    <property type="nucleotide sequence ID" value="NZ_REFV01000008.1"/>
</dbReference>
<dbReference type="InterPro" id="IPR027039">
    <property type="entry name" value="Crtac1"/>
</dbReference>
<keyword evidence="1" id="KW-0732">Signal</keyword>
<keyword evidence="4" id="KW-1185">Reference proteome</keyword>
<dbReference type="Pfam" id="PF07593">
    <property type="entry name" value="UnbV_ASPIC"/>
    <property type="match status" value="1"/>
</dbReference>
<feature type="domain" description="ASPIC/UnbV" evidence="2">
    <location>
        <begin position="520"/>
        <end position="586"/>
    </location>
</feature>
<dbReference type="EMBL" id="REFV01000008">
    <property type="protein sequence ID" value="RMB58565.1"/>
    <property type="molecule type" value="Genomic_DNA"/>
</dbReference>
<dbReference type="AlphaFoldDB" id="A0A3M0G1C6"/>
<dbReference type="PANTHER" id="PTHR16026:SF0">
    <property type="entry name" value="CARTILAGE ACIDIC PROTEIN 1"/>
    <property type="match status" value="1"/>
</dbReference>
<protein>
    <recommendedName>
        <fullName evidence="2">ASPIC/UnbV domain-containing protein</fullName>
    </recommendedName>
</protein>
<evidence type="ECO:0000259" key="2">
    <source>
        <dbReference type="Pfam" id="PF07593"/>
    </source>
</evidence>
<proteinExistence type="predicted"/>
<dbReference type="Proteomes" id="UP000281985">
    <property type="component" value="Unassembled WGS sequence"/>
</dbReference>